<feature type="region of interest" description="Disordered" evidence="1">
    <location>
        <begin position="1"/>
        <end position="106"/>
    </location>
</feature>
<dbReference type="RefSeq" id="WP_093266242.1">
    <property type="nucleotide sequence ID" value="NZ_FNOK01000013.1"/>
</dbReference>
<reference evidence="3" key="1">
    <citation type="submission" date="2016-10" db="EMBL/GenBank/DDBJ databases">
        <authorList>
            <person name="Varghese N."/>
            <person name="Submissions S."/>
        </authorList>
    </citation>
    <scope>NUCLEOTIDE SEQUENCE [LARGE SCALE GENOMIC DNA]</scope>
    <source>
        <strain evidence="3">CGMCC 4.3530</strain>
    </source>
</reference>
<keyword evidence="3" id="KW-1185">Reference proteome</keyword>
<dbReference type="AlphaFoldDB" id="A0A1H3DH34"/>
<feature type="compositionally biased region" description="Basic and acidic residues" evidence="1">
    <location>
        <begin position="30"/>
        <end position="42"/>
    </location>
</feature>
<accession>A0A1H3DH34</accession>
<evidence type="ECO:0000256" key="1">
    <source>
        <dbReference type="SAM" id="MobiDB-lite"/>
    </source>
</evidence>
<sequence>MGTTSEPSTPDADPPPAEPQTEITPMWWGADERTRQRPDVTSRPHVAGPPTPASDRGTERGWRPTRKGAAVKNAVSNPFAKQKVSPGARRDAEAFNPGNQVPVNQY</sequence>
<name>A0A1H3DH34_9PSEU</name>
<gene>
    <name evidence="2" type="ORF">SAMN05216215_1013109</name>
</gene>
<evidence type="ECO:0000313" key="2">
    <source>
        <dbReference type="EMBL" id="SDX65773.1"/>
    </source>
</evidence>
<dbReference type="EMBL" id="FNOK01000013">
    <property type="protein sequence ID" value="SDX65773.1"/>
    <property type="molecule type" value="Genomic_DNA"/>
</dbReference>
<organism evidence="2 3">
    <name type="scientific">Saccharopolyspora shandongensis</name>
    <dbReference type="NCBI Taxonomy" id="418495"/>
    <lineage>
        <taxon>Bacteria</taxon>
        <taxon>Bacillati</taxon>
        <taxon>Actinomycetota</taxon>
        <taxon>Actinomycetes</taxon>
        <taxon>Pseudonocardiales</taxon>
        <taxon>Pseudonocardiaceae</taxon>
        <taxon>Saccharopolyspora</taxon>
    </lineage>
</organism>
<dbReference type="Proteomes" id="UP000199529">
    <property type="component" value="Unassembled WGS sequence"/>
</dbReference>
<feature type="compositionally biased region" description="Polar residues" evidence="1">
    <location>
        <begin position="97"/>
        <end position="106"/>
    </location>
</feature>
<evidence type="ECO:0000313" key="3">
    <source>
        <dbReference type="Proteomes" id="UP000199529"/>
    </source>
</evidence>
<proteinExistence type="predicted"/>
<protein>
    <submittedName>
        <fullName evidence="2">Uncharacterized protein</fullName>
    </submittedName>
</protein>